<feature type="non-terminal residue" evidence="1">
    <location>
        <position position="1"/>
    </location>
</feature>
<evidence type="ECO:0000313" key="2">
    <source>
        <dbReference type="EnsemblMetazoa" id="CapteP203519"/>
    </source>
</evidence>
<keyword evidence="3" id="KW-1185">Reference proteome</keyword>
<evidence type="ECO:0000313" key="1">
    <source>
        <dbReference type="EMBL" id="ELU10727.1"/>
    </source>
</evidence>
<dbReference type="EMBL" id="KB297257">
    <property type="protein sequence ID" value="ELU10727.1"/>
    <property type="molecule type" value="Genomic_DNA"/>
</dbReference>
<name>R7UWU6_CAPTE</name>
<dbReference type="AlphaFoldDB" id="R7UWU6"/>
<dbReference type="Proteomes" id="UP000014760">
    <property type="component" value="Unassembled WGS sequence"/>
</dbReference>
<feature type="non-terminal residue" evidence="1">
    <location>
        <position position="156"/>
    </location>
</feature>
<dbReference type="HOGENOM" id="CLU_1691113_0_0_1"/>
<gene>
    <name evidence="1" type="ORF">CAPTEDRAFT_203519</name>
</gene>
<evidence type="ECO:0000313" key="3">
    <source>
        <dbReference type="Proteomes" id="UP000014760"/>
    </source>
</evidence>
<accession>R7UWU6</accession>
<sequence>EYWINEDDDKEPDSDDDCDCDLELLRPPAVTTLGLLSQATRTEGVKLKTWMIIEGTVSTGQCDTLKIGIAFRADGSNCLLRLIARQFSVRKIDVKTPLNFRAAAFCAAIFLESRHMTRRKNVGASSVYCWGLFRLLYPIDECLLNIMMPERIRCDY</sequence>
<protein>
    <submittedName>
        <fullName evidence="1 2">Uncharacterized protein</fullName>
    </submittedName>
</protein>
<proteinExistence type="predicted"/>
<reference evidence="3" key="1">
    <citation type="submission" date="2012-12" db="EMBL/GenBank/DDBJ databases">
        <authorList>
            <person name="Hellsten U."/>
            <person name="Grimwood J."/>
            <person name="Chapman J.A."/>
            <person name="Shapiro H."/>
            <person name="Aerts A."/>
            <person name="Otillar R.P."/>
            <person name="Terry A.Y."/>
            <person name="Boore J.L."/>
            <person name="Simakov O."/>
            <person name="Marletaz F."/>
            <person name="Cho S.-J."/>
            <person name="Edsinger-Gonzales E."/>
            <person name="Havlak P."/>
            <person name="Kuo D.-H."/>
            <person name="Larsson T."/>
            <person name="Lv J."/>
            <person name="Arendt D."/>
            <person name="Savage R."/>
            <person name="Osoegawa K."/>
            <person name="de Jong P."/>
            <person name="Lindberg D.R."/>
            <person name="Seaver E.C."/>
            <person name="Weisblat D.A."/>
            <person name="Putnam N.H."/>
            <person name="Grigoriev I.V."/>
            <person name="Rokhsar D.S."/>
        </authorList>
    </citation>
    <scope>NUCLEOTIDE SEQUENCE</scope>
    <source>
        <strain evidence="3">I ESC-2004</strain>
    </source>
</reference>
<reference evidence="2" key="3">
    <citation type="submission" date="2015-06" db="UniProtKB">
        <authorList>
            <consortium name="EnsemblMetazoa"/>
        </authorList>
    </citation>
    <scope>IDENTIFICATION</scope>
</reference>
<organism evidence="1">
    <name type="scientific">Capitella teleta</name>
    <name type="common">Polychaete worm</name>
    <dbReference type="NCBI Taxonomy" id="283909"/>
    <lineage>
        <taxon>Eukaryota</taxon>
        <taxon>Metazoa</taxon>
        <taxon>Spiralia</taxon>
        <taxon>Lophotrochozoa</taxon>
        <taxon>Annelida</taxon>
        <taxon>Polychaeta</taxon>
        <taxon>Sedentaria</taxon>
        <taxon>Scolecida</taxon>
        <taxon>Capitellidae</taxon>
        <taxon>Capitella</taxon>
    </lineage>
</organism>
<dbReference type="EMBL" id="AMQN01040940">
    <property type="status" value="NOT_ANNOTATED_CDS"/>
    <property type="molecule type" value="Genomic_DNA"/>
</dbReference>
<reference evidence="1 3" key="2">
    <citation type="journal article" date="2013" name="Nature">
        <title>Insights into bilaterian evolution from three spiralian genomes.</title>
        <authorList>
            <person name="Simakov O."/>
            <person name="Marletaz F."/>
            <person name="Cho S.J."/>
            <person name="Edsinger-Gonzales E."/>
            <person name="Havlak P."/>
            <person name="Hellsten U."/>
            <person name="Kuo D.H."/>
            <person name="Larsson T."/>
            <person name="Lv J."/>
            <person name="Arendt D."/>
            <person name="Savage R."/>
            <person name="Osoegawa K."/>
            <person name="de Jong P."/>
            <person name="Grimwood J."/>
            <person name="Chapman J.A."/>
            <person name="Shapiro H."/>
            <person name="Aerts A."/>
            <person name="Otillar R.P."/>
            <person name="Terry A.Y."/>
            <person name="Boore J.L."/>
            <person name="Grigoriev I.V."/>
            <person name="Lindberg D.R."/>
            <person name="Seaver E.C."/>
            <person name="Weisblat D.A."/>
            <person name="Putnam N.H."/>
            <person name="Rokhsar D.S."/>
        </authorList>
    </citation>
    <scope>NUCLEOTIDE SEQUENCE</scope>
    <source>
        <strain evidence="1 3">I ESC-2004</strain>
    </source>
</reference>
<dbReference type="EnsemblMetazoa" id="CapteT203519">
    <property type="protein sequence ID" value="CapteP203519"/>
    <property type="gene ID" value="CapteG203519"/>
</dbReference>